<sequence>MDAQSIWYAVAVLLVLLGLAGILLPAIPGLPLVFLGMLVAAWAGGFEQVGGWTLLVLAILTLVSIGIDFLASAAGARKVGASRLAVAGALLGTIVGLFFGFVGVFVGPFVGAVAGELAARRGVGHGDIGQATKVGIGTWFGLFVGIVLKLTLAFAMIGIFALAWFTD</sequence>
<comment type="caution">
    <text evidence="2">The sequence shown here is derived from an EMBL/GenBank/DDBJ whole genome shotgun (WGS) entry which is preliminary data.</text>
</comment>
<feature type="transmembrane region" description="Helical" evidence="1">
    <location>
        <begin position="84"/>
        <end position="106"/>
    </location>
</feature>
<keyword evidence="1" id="KW-0472">Membrane</keyword>
<accession>A0A5C5U7K6</accession>
<gene>
    <name evidence="2" type="ORF">FQY79_01265</name>
</gene>
<name>A0A5C5U7K6_9GAMM</name>
<dbReference type="Pfam" id="PF04306">
    <property type="entry name" value="DUF456"/>
    <property type="match status" value="1"/>
</dbReference>
<dbReference type="EMBL" id="VOHE01000001">
    <property type="protein sequence ID" value="TWT21789.1"/>
    <property type="molecule type" value="Genomic_DNA"/>
</dbReference>
<keyword evidence="3" id="KW-1185">Reference proteome</keyword>
<dbReference type="PANTHER" id="PTHR39165:SF1">
    <property type="entry name" value="DUF456 DOMAIN-CONTAINING PROTEIN"/>
    <property type="match status" value="1"/>
</dbReference>
<dbReference type="RefSeq" id="WP_027071793.1">
    <property type="nucleotide sequence ID" value="NZ_VOHE01000001.1"/>
</dbReference>
<proteinExistence type="predicted"/>
<keyword evidence="1" id="KW-1133">Transmembrane helix</keyword>
<dbReference type="OrthoDB" id="9808460at2"/>
<keyword evidence="1" id="KW-0812">Transmembrane</keyword>
<organism evidence="2 3">
    <name type="scientific">Luteimonas wenzhouensis</name>
    <dbReference type="NCBI Taxonomy" id="2599615"/>
    <lineage>
        <taxon>Bacteria</taxon>
        <taxon>Pseudomonadati</taxon>
        <taxon>Pseudomonadota</taxon>
        <taxon>Gammaproteobacteria</taxon>
        <taxon>Lysobacterales</taxon>
        <taxon>Lysobacteraceae</taxon>
        <taxon>Luteimonas</taxon>
    </lineage>
</organism>
<feature type="transmembrane region" description="Helical" evidence="1">
    <location>
        <begin position="52"/>
        <end position="72"/>
    </location>
</feature>
<feature type="transmembrane region" description="Helical" evidence="1">
    <location>
        <begin position="139"/>
        <end position="165"/>
    </location>
</feature>
<dbReference type="Proteomes" id="UP000315949">
    <property type="component" value="Unassembled WGS sequence"/>
</dbReference>
<dbReference type="PANTHER" id="PTHR39165">
    <property type="entry name" value="IG HYPOTHETICAL 17883"/>
    <property type="match status" value="1"/>
</dbReference>
<protein>
    <submittedName>
        <fullName evidence="2">DUF456 domain-containing protein</fullName>
    </submittedName>
</protein>
<evidence type="ECO:0000313" key="3">
    <source>
        <dbReference type="Proteomes" id="UP000315949"/>
    </source>
</evidence>
<dbReference type="InterPro" id="IPR007403">
    <property type="entry name" value="DUF456"/>
</dbReference>
<feature type="transmembrane region" description="Helical" evidence="1">
    <location>
        <begin position="6"/>
        <end position="24"/>
    </location>
</feature>
<evidence type="ECO:0000256" key="1">
    <source>
        <dbReference type="SAM" id="Phobius"/>
    </source>
</evidence>
<dbReference type="AlphaFoldDB" id="A0A5C5U7K6"/>
<evidence type="ECO:0000313" key="2">
    <source>
        <dbReference type="EMBL" id="TWT21789.1"/>
    </source>
</evidence>
<reference evidence="2 3" key="1">
    <citation type="submission" date="2019-07" db="EMBL/GenBank/DDBJ databases">
        <title>Luteimonas sp. YD-1 nov., isolated from acidic soil.</title>
        <authorList>
            <person name="Zhou J."/>
        </authorList>
    </citation>
    <scope>NUCLEOTIDE SEQUENCE [LARGE SCALE GENOMIC DNA]</scope>
    <source>
        <strain evidence="2 3">YD-1</strain>
    </source>
</reference>